<dbReference type="InterPro" id="IPR011322">
    <property type="entry name" value="N-reg_PII-like_a/b"/>
</dbReference>
<organism evidence="1 2">
    <name type="scientific">Hydrotalea sandarakina</name>
    <dbReference type="NCBI Taxonomy" id="1004304"/>
    <lineage>
        <taxon>Bacteria</taxon>
        <taxon>Pseudomonadati</taxon>
        <taxon>Bacteroidota</taxon>
        <taxon>Chitinophagia</taxon>
        <taxon>Chitinophagales</taxon>
        <taxon>Chitinophagaceae</taxon>
        <taxon>Hydrotalea</taxon>
    </lineage>
</organism>
<proteinExistence type="predicted"/>
<dbReference type="Proteomes" id="UP000249720">
    <property type="component" value="Unassembled WGS sequence"/>
</dbReference>
<sequence>MKMLVITSIKEDLLAVTHILEKAKVPVFSVTDTIGHKSEHNNYVLNNWFASGDAQTSALFFFSFTDDDKAQQALELVKKFNNETPSAFPIRAFIVPVEASSY</sequence>
<dbReference type="SUPFAM" id="SSF54913">
    <property type="entry name" value="GlnB-like"/>
    <property type="match status" value="1"/>
</dbReference>
<dbReference type="OrthoDB" id="1524637at2"/>
<dbReference type="RefSeq" id="WP_111296860.1">
    <property type="nucleotide sequence ID" value="NZ_QKZV01000009.1"/>
</dbReference>
<reference evidence="1 2" key="1">
    <citation type="submission" date="2018-06" db="EMBL/GenBank/DDBJ databases">
        <title>Genomic Encyclopedia of Archaeal and Bacterial Type Strains, Phase II (KMG-II): from individual species to whole genera.</title>
        <authorList>
            <person name="Goeker M."/>
        </authorList>
    </citation>
    <scope>NUCLEOTIDE SEQUENCE [LARGE SCALE GENOMIC DNA]</scope>
    <source>
        <strain evidence="1 2">DSM 23241</strain>
    </source>
</reference>
<dbReference type="AlphaFoldDB" id="A0A2W7RNY1"/>
<accession>A0A2W7RNY1</accession>
<comment type="caution">
    <text evidence="1">The sequence shown here is derived from an EMBL/GenBank/DDBJ whole genome shotgun (WGS) entry which is preliminary data.</text>
</comment>
<dbReference type="EMBL" id="QKZV01000009">
    <property type="protein sequence ID" value="PZX60666.1"/>
    <property type="molecule type" value="Genomic_DNA"/>
</dbReference>
<keyword evidence="2" id="KW-1185">Reference proteome</keyword>
<evidence type="ECO:0000313" key="1">
    <source>
        <dbReference type="EMBL" id="PZX60666.1"/>
    </source>
</evidence>
<gene>
    <name evidence="1" type="ORF">LX80_02443</name>
</gene>
<name>A0A2W7RNY1_9BACT</name>
<evidence type="ECO:0000313" key="2">
    <source>
        <dbReference type="Proteomes" id="UP000249720"/>
    </source>
</evidence>
<evidence type="ECO:0008006" key="3">
    <source>
        <dbReference type="Google" id="ProtNLM"/>
    </source>
</evidence>
<protein>
    <recommendedName>
        <fullName evidence="3">Nitrogen regulatory protein P-II family</fullName>
    </recommendedName>
</protein>